<keyword evidence="4" id="KW-1185">Reference proteome</keyword>
<name>A0ABT8Y542_9SPHN</name>
<dbReference type="InterPro" id="IPR046502">
    <property type="entry name" value="DUF6680"/>
</dbReference>
<dbReference type="RefSeq" id="WP_303539833.1">
    <property type="nucleotide sequence ID" value="NZ_JAUOTP010000001.1"/>
</dbReference>
<evidence type="ECO:0000313" key="3">
    <source>
        <dbReference type="EMBL" id="MDO6413437.1"/>
    </source>
</evidence>
<dbReference type="EMBL" id="JAUOTP010000001">
    <property type="protein sequence ID" value="MDO6413437.1"/>
    <property type="molecule type" value="Genomic_DNA"/>
</dbReference>
<protein>
    <recommendedName>
        <fullName evidence="2">DUF6680 domain-containing protein</fullName>
    </recommendedName>
</protein>
<keyword evidence="1" id="KW-1133">Transmembrane helix</keyword>
<proteinExistence type="predicted"/>
<feature type="domain" description="DUF6680" evidence="2">
    <location>
        <begin position="21"/>
        <end position="186"/>
    </location>
</feature>
<dbReference type="Proteomes" id="UP001169764">
    <property type="component" value="Unassembled WGS sequence"/>
</dbReference>
<keyword evidence="1" id="KW-0812">Transmembrane</keyword>
<dbReference type="Pfam" id="PF20385">
    <property type="entry name" value="DUF6680"/>
    <property type="match status" value="1"/>
</dbReference>
<organism evidence="3 4">
    <name type="scientific">Sphingomonas natans</name>
    <dbReference type="NCBI Taxonomy" id="3063330"/>
    <lineage>
        <taxon>Bacteria</taxon>
        <taxon>Pseudomonadati</taxon>
        <taxon>Pseudomonadota</taxon>
        <taxon>Alphaproteobacteria</taxon>
        <taxon>Sphingomonadales</taxon>
        <taxon>Sphingomonadaceae</taxon>
        <taxon>Sphingomonas</taxon>
    </lineage>
</organism>
<comment type="caution">
    <text evidence="3">The sequence shown here is derived from an EMBL/GenBank/DDBJ whole genome shotgun (WGS) entry which is preliminary data.</text>
</comment>
<reference evidence="3" key="1">
    <citation type="submission" date="2023-07" db="EMBL/GenBank/DDBJ databases">
        <authorList>
            <person name="Kim M."/>
        </authorList>
    </citation>
    <scope>NUCLEOTIDE SEQUENCE</scope>
    <source>
        <strain evidence="3">BIUV-7</strain>
    </source>
</reference>
<accession>A0ABT8Y542</accession>
<evidence type="ECO:0000259" key="2">
    <source>
        <dbReference type="Pfam" id="PF20385"/>
    </source>
</evidence>
<keyword evidence="1" id="KW-0472">Membrane</keyword>
<gene>
    <name evidence="3" type="ORF">Q4F19_03490</name>
</gene>
<sequence>MVSTNAVVAVAAPATSHFIFSLSDLAIILATLLGPILAIQAQKWLERSKAVKDRRLTIFRTLMATRATRISPQHVEALNAVPVDFYGPDKPRLRAITDDWQSYMDLLNDTSMNSDAGSIARGNALVAMLRKIANLLGYNFNESDIKRVYHPEGLVTTELEHAAIRRGIVRMFAGEISLPMSVKEFPSDPEFSERQSTLNALATEWLMGERAVKVSGESSPDME</sequence>
<evidence type="ECO:0000313" key="4">
    <source>
        <dbReference type="Proteomes" id="UP001169764"/>
    </source>
</evidence>
<evidence type="ECO:0000256" key="1">
    <source>
        <dbReference type="SAM" id="Phobius"/>
    </source>
</evidence>
<feature type="transmembrane region" description="Helical" evidence="1">
    <location>
        <begin position="18"/>
        <end position="39"/>
    </location>
</feature>